<dbReference type="Proteomes" id="UP000069001">
    <property type="component" value="Unassembled WGS sequence"/>
</dbReference>
<keyword evidence="2" id="KW-0808">Transferase</keyword>
<dbReference type="GO" id="GO:0008168">
    <property type="term" value="F:methyltransferase activity"/>
    <property type="evidence" value="ECO:0007669"/>
    <property type="project" value="UniProtKB-KW"/>
</dbReference>
<accession>A0A104A3W3</accession>
<feature type="domain" description="Methyltransferase type 12" evidence="1">
    <location>
        <begin position="56"/>
        <end position="128"/>
    </location>
</feature>
<dbReference type="Gene3D" id="3.40.50.150">
    <property type="entry name" value="Vaccinia Virus protein VP39"/>
    <property type="match status" value="1"/>
</dbReference>
<dbReference type="Proteomes" id="UP000298234">
    <property type="component" value="Unassembled WGS sequence"/>
</dbReference>
<dbReference type="InterPro" id="IPR013217">
    <property type="entry name" value="Methyltransf_12"/>
</dbReference>
<reference evidence="3 5" key="2">
    <citation type="submission" date="2019-03" db="EMBL/GenBank/DDBJ databases">
        <title>Burkholderia cepacia outbreak.</title>
        <authorList>
            <person name="Farzana R."/>
            <person name="Walsh T.R."/>
        </authorList>
    </citation>
    <scope>NUCLEOTIDE SEQUENCE [LARGE SCALE GENOMIC DNA]</scope>
    <source>
        <strain evidence="3">D13</strain>
        <strain evidence="5">d13</strain>
    </source>
</reference>
<keyword evidence="2" id="KW-0489">Methyltransferase</keyword>
<dbReference type="EMBL" id="LOYH01000022">
    <property type="protein sequence ID" value="KVK87071.1"/>
    <property type="molecule type" value="Genomic_DNA"/>
</dbReference>
<dbReference type="RefSeq" id="WP_059667694.1">
    <property type="nucleotide sequence ID" value="NZ_CAJMXJ010000008.1"/>
</dbReference>
<dbReference type="Pfam" id="PF08242">
    <property type="entry name" value="Methyltransf_12"/>
    <property type="match status" value="1"/>
</dbReference>
<organism evidence="2 4">
    <name type="scientific">Burkholderia cepacia</name>
    <name type="common">Pseudomonas cepacia</name>
    <dbReference type="NCBI Taxonomy" id="292"/>
    <lineage>
        <taxon>Bacteria</taxon>
        <taxon>Pseudomonadati</taxon>
        <taxon>Pseudomonadota</taxon>
        <taxon>Betaproteobacteria</taxon>
        <taxon>Burkholderiales</taxon>
        <taxon>Burkholderiaceae</taxon>
        <taxon>Burkholderia</taxon>
        <taxon>Burkholderia cepacia complex</taxon>
    </lineage>
</organism>
<dbReference type="CDD" id="cd02440">
    <property type="entry name" value="AdoMet_MTases"/>
    <property type="match status" value="1"/>
</dbReference>
<evidence type="ECO:0000313" key="2">
    <source>
        <dbReference type="EMBL" id="KVK87071.1"/>
    </source>
</evidence>
<reference evidence="2 4" key="1">
    <citation type="submission" date="2015-11" db="EMBL/GenBank/DDBJ databases">
        <title>Expanding the genomic diversity of Burkholderia species for the development of highly accurate diagnostics.</title>
        <authorList>
            <person name="Sahl J."/>
            <person name="Keim P."/>
            <person name="Wagner D."/>
        </authorList>
    </citation>
    <scope>NUCLEOTIDE SEQUENCE [LARGE SCALE GENOMIC DNA]</scope>
    <source>
        <strain evidence="2 4">MSMB1302</strain>
    </source>
</reference>
<dbReference type="SUPFAM" id="SSF53335">
    <property type="entry name" value="S-adenosyl-L-methionine-dependent methyltransferases"/>
    <property type="match status" value="1"/>
</dbReference>
<dbReference type="InterPro" id="IPR029063">
    <property type="entry name" value="SAM-dependent_MTases_sf"/>
</dbReference>
<comment type="caution">
    <text evidence="2">The sequence shown here is derived from an EMBL/GenBank/DDBJ whole genome shotgun (WGS) entry which is preliminary data.</text>
</comment>
<dbReference type="EMBL" id="SNSQ01000045">
    <property type="protein sequence ID" value="TEU39048.1"/>
    <property type="molecule type" value="Genomic_DNA"/>
</dbReference>
<gene>
    <name evidence="3" type="ORF">E3D37_30985</name>
    <name evidence="2" type="ORF">WS90_05250</name>
</gene>
<evidence type="ECO:0000313" key="4">
    <source>
        <dbReference type="Proteomes" id="UP000069001"/>
    </source>
</evidence>
<dbReference type="AlphaFoldDB" id="A0A104A3W3"/>
<dbReference type="GO" id="GO:0032259">
    <property type="term" value="P:methylation"/>
    <property type="evidence" value="ECO:0007669"/>
    <property type="project" value="UniProtKB-KW"/>
</dbReference>
<sequence>MKDDLHATLIRHYEACLERHGDTHRGVDWPNAEDAATRYRVMLDLVRPGPAPATLLDFGCGASHLYQYMLDRGIDGLSYAGLDASQAFCDLSRRKFPGNDYQCVDVLAEPDRLGEYDYIVMNGVFTEKRELGYDEMFDYFSRVLRVVFPKARKGIAFNVMSKEVDWERDDLFHVPVTQLTHFLSRELSRHYVLRHDYGLYEYTTYVYREHN</sequence>
<protein>
    <submittedName>
        <fullName evidence="2 3">SAM-dependent methyltransferase</fullName>
    </submittedName>
</protein>
<evidence type="ECO:0000313" key="3">
    <source>
        <dbReference type="EMBL" id="TEU39048.1"/>
    </source>
</evidence>
<proteinExistence type="predicted"/>
<name>A0A104A3W3_BURCE</name>
<evidence type="ECO:0000259" key="1">
    <source>
        <dbReference type="Pfam" id="PF08242"/>
    </source>
</evidence>
<evidence type="ECO:0000313" key="5">
    <source>
        <dbReference type="Proteomes" id="UP000298234"/>
    </source>
</evidence>